<dbReference type="InterPro" id="IPR011009">
    <property type="entry name" value="Kinase-like_dom_sf"/>
</dbReference>
<dbReference type="GO" id="GO:0004674">
    <property type="term" value="F:protein serine/threonine kinase activity"/>
    <property type="evidence" value="ECO:0007669"/>
    <property type="project" value="TreeGrafter"/>
</dbReference>
<organism evidence="5 6">
    <name type="scientific">Capsella rubella</name>
    <dbReference type="NCBI Taxonomy" id="81985"/>
    <lineage>
        <taxon>Eukaryota</taxon>
        <taxon>Viridiplantae</taxon>
        <taxon>Streptophyta</taxon>
        <taxon>Embryophyta</taxon>
        <taxon>Tracheophyta</taxon>
        <taxon>Spermatophyta</taxon>
        <taxon>Magnoliopsida</taxon>
        <taxon>eudicotyledons</taxon>
        <taxon>Gunneridae</taxon>
        <taxon>Pentapetalae</taxon>
        <taxon>rosids</taxon>
        <taxon>malvids</taxon>
        <taxon>Brassicales</taxon>
        <taxon>Brassicaceae</taxon>
        <taxon>Camelineae</taxon>
        <taxon>Capsella</taxon>
    </lineage>
</organism>
<dbReference type="PROSITE" id="PS50011">
    <property type="entry name" value="PROTEIN_KINASE_DOM"/>
    <property type="match status" value="1"/>
</dbReference>
<proteinExistence type="predicted"/>
<dbReference type="PANTHER" id="PTHR27005:SF308">
    <property type="entry name" value="NON-FUNCTIONAL PSEUDOKINASE ZRK2-RELATED"/>
    <property type="match status" value="1"/>
</dbReference>
<dbReference type="PANTHER" id="PTHR27005">
    <property type="entry name" value="WALL-ASSOCIATED RECEPTOR KINASE-LIKE 21"/>
    <property type="match status" value="1"/>
</dbReference>
<dbReference type="SUPFAM" id="SSF56112">
    <property type="entry name" value="Protein kinase-like (PK-like)"/>
    <property type="match status" value="1"/>
</dbReference>
<keyword evidence="3" id="KW-1133">Transmembrane helix</keyword>
<dbReference type="GO" id="GO:0005524">
    <property type="term" value="F:ATP binding"/>
    <property type="evidence" value="ECO:0007669"/>
    <property type="project" value="UniProtKB-KW"/>
</dbReference>
<protein>
    <recommendedName>
        <fullName evidence="4">Protein kinase domain-containing protein</fullName>
    </recommendedName>
</protein>
<keyword evidence="1" id="KW-0547">Nucleotide-binding</keyword>
<evidence type="ECO:0000313" key="5">
    <source>
        <dbReference type="EMBL" id="EOA26082.1"/>
    </source>
</evidence>
<dbReference type="Gene3D" id="1.10.510.10">
    <property type="entry name" value="Transferase(Phosphotransferase) domain 1"/>
    <property type="match status" value="2"/>
</dbReference>
<evidence type="ECO:0000256" key="3">
    <source>
        <dbReference type="SAM" id="Phobius"/>
    </source>
</evidence>
<evidence type="ECO:0000256" key="1">
    <source>
        <dbReference type="ARBA" id="ARBA00022741"/>
    </source>
</evidence>
<keyword evidence="3" id="KW-0472">Membrane</keyword>
<name>R0FTB6_9BRAS</name>
<evidence type="ECO:0000256" key="2">
    <source>
        <dbReference type="ARBA" id="ARBA00022840"/>
    </source>
</evidence>
<evidence type="ECO:0000259" key="4">
    <source>
        <dbReference type="PROSITE" id="PS50011"/>
    </source>
</evidence>
<dbReference type="Proteomes" id="UP000029121">
    <property type="component" value="Unassembled WGS sequence"/>
</dbReference>
<dbReference type="SMART" id="SM00220">
    <property type="entry name" value="S_TKc"/>
    <property type="match status" value="1"/>
</dbReference>
<dbReference type="AlphaFoldDB" id="R0FTB6"/>
<keyword evidence="2" id="KW-0067">ATP-binding</keyword>
<dbReference type="InterPro" id="IPR045274">
    <property type="entry name" value="WAK-like"/>
</dbReference>
<keyword evidence="6" id="KW-1185">Reference proteome</keyword>
<keyword evidence="3" id="KW-0812">Transmembrane</keyword>
<gene>
    <name evidence="5" type="ORF">CARUB_v10019501mg</name>
</gene>
<dbReference type="GO" id="GO:0007166">
    <property type="term" value="P:cell surface receptor signaling pathway"/>
    <property type="evidence" value="ECO:0007669"/>
    <property type="project" value="InterPro"/>
</dbReference>
<feature type="domain" description="Protein kinase" evidence="4">
    <location>
        <begin position="68"/>
        <end position="387"/>
    </location>
</feature>
<dbReference type="GO" id="GO:0005886">
    <property type="term" value="C:plasma membrane"/>
    <property type="evidence" value="ECO:0007669"/>
    <property type="project" value="TreeGrafter"/>
</dbReference>
<dbReference type="InterPro" id="IPR000719">
    <property type="entry name" value="Prot_kinase_dom"/>
</dbReference>
<dbReference type="eggNOG" id="KOG1187">
    <property type="taxonomic scope" value="Eukaryota"/>
</dbReference>
<dbReference type="Gene3D" id="3.30.200.20">
    <property type="entry name" value="Phosphorylase Kinase, domain 1"/>
    <property type="match status" value="1"/>
</dbReference>
<sequence>MESMVKKLRWNLGSGPSRKRKKKDIQKERWFLANGRIFLKELIADCDGKSIPILSFSSDQILQATNNFDSSCLVSREALYKWYRGIIKDKSYMIKKFIEDRVIERGVGEAYNEIVLSARMSNHSNFLRLFGCCFEFSFPVFVFEDAEYGALNWQGHIMVNGEGSILPWSVRLKIGKEIANDVTYLHMAFPKIIIHRDINPTTIFLDKNWTAKLSNFSLSVTLPEGKSRIEIEGDQGTFGFGISLLNVLTGKPSYSCTGPDESYECITDYAKYLYENGKLDEVIDLIMIEEGITSTQRLQVEACVVLALSCCKGRDEDKPKMIQVAKELKRIERIEQSLDVTSGFLKPEMLEDGSSMVKWTKKFGIKIEIMVILSFCITGFLIALLFG</sequence>
<evidence type="ECO:0000313" key="6">
    <source>
        <dbReference type="Proteomes" id="UP000029121"/>
    </source>
</evidence>
<feature type="transmembrane region" description="Helical" evidence="3">
    <location>
        <begin position="363"/>
        <end position="386"/>
    </location>
</feature>
<reference evidence="6" key="1">
    <citation type="journal article" date="2013" name="Nat. Genet.">
        <title>The Capsella rubella genome and the genomic consequences of rapid mating system evolution.</title>
        <authorList>
            <person name="Slotte T."/>
            <person name="Hazzouri K.M."/>
            <person name="Agren J.A."/>
            <person name="Koenig D."/>
            <person name="Maumus F."/>
            <person name="Guo Y.L."/>
            <person name="Steige K."/>
            <person name="Platts A.E."/>
            <person name="Escobar J.S."/>
            <person name="Newman L.K."/>
            <person name="Wang W."/>
            <person name="Mandakova T."/>
            <person name="Vello E."/>
            <person name="Smith L.M."/>
            <person name="Henz S.R."/>
            <person name="Steffen J."/>
            <person name="Takuno S."/>
            <person name="Brandvain Y."/>
            <person name="Coop G."/>
            <person name="Andolfatto P."/>
            <person name="Hu T.T."/>
            <person name="Blanchette M."/>
            <person name="Clark R.M."/>
            <person name="Quesneville H."/>
            <person name="Nordborg M."/>
            <person name="Gaut B.S."/>
            <person name="Lysak M.A."/>
            <person name="Jenkins J."/>
            <person name="Grimwood J."/>
            <person name="Chapman J."/>
            <person name="Prochnik S."/>
            <person name="Shu S."/>
            <person name="Rokhsar D."/>
            <person name="Schmutz J."/>
            <person name="Weigel D."/>
            <person name="Wright S.I."/>
        </authorList>
    </citation>
    <scope>NUCLEOTIDE SEQUENCE [LARGE SCALE GENOMIC DNA]</scope>
    <source>
        <strain evidence="6">cv. Monte Gargano</strain>
    </source>
</reference>
<dbReference type="EMBL" id="KB870809">
    <property type="protein sequence ID" value="EOA26082.1"/>
    <property type="molecule type" value="Genomic_DNA"/>
</dbReference>
<accession>R0FTB6</accession>
<dbReference type="Pfam" id="PF00069">
    <property type="entry name" value="Pkinase"/>
    <property type="match status" value="1"/>
</dbReference>